<proteinExistence type="predicted"/>
<organism evidence="1">
    <name type="scientific">marine metagenome</name>
    <dbReference type="NCBI Taxonomy" id="408172"/>
    <lineage>
        <taxon>unclassified sequences</taxon>
        <taxon>metagenomes</taxon>
        <taxon>ecological metagenomes</taxon>
    </lineage>
</organism>
<gene>
    <name evidence="1" type="ORF">METZ01_LOCUS47224</name>
</gene>
<dbReference type="AlphaFoldDB" id="A0A381RR66"/>
<evidence type="ECO:0000313" key="1">
    <source>
        <dbReference type="EMBL" id="SUZ94370.1"/>
    </source>
</evidence>
<reference evidence="1" key="1">
    <citation type="submission" date="2018-05" db="EMBL/GenBank/DDBJ databases">
        <authorList>
            <person name="Lanie J.A."/>
            <person name="Ng W.-L."/>
            <person name="Kazmierczak K.M."/>
            <person name="Andrzejewski T.M."/>
            <person name="Davidsen T.M."/>
            <person name="Wayne K.J."/>
            <person name="Tettelin H."/>
            <person name="Glass J.I."/>
            <person name="Rusch D."/>
            <person name="Podicherti R."/>
            <person name="Tsui H.-C.T."/>
            <person name="Winkler M.E."/>
        </authorList>
    </citation>
    <scope>NUCLEOTIDE SEQUENCE</scope>
</reference>
<name>A0A381RR66_9ZZZZ</name>
<sequence length="26" mass="3012">MTDDLLVWSFLPAIPHIWRKLGITMG</sequence>
<protein>
    <submittedName>
        <fullName evidence="1">Uncharacterized protein</fullName>
    </submittedName>
</protein>
<dbReference type="EMBL" id="UINC01002228">
    <property type="protein sequence ID" value="SUZ94370.1"/>
    <property type="molecule type" value="Genomic_DNA"/>
</dbReference>
<accession>A0A381RR66</accession>